<evidence type="ECO:0000313" key="3">
    <source>
        <dbReference type="EMBL" id="MCB4820311.1"/>
    </source>
</evidence>
<dbReference type="AlphaFoldDB" id="A0A9X1I8P8"/>
<dbReference type="Gene3D" id="2.150.10.10">
    <property type="entry name" value="Serralysin-like metalloprotease, C-terminal"/>
    <property type="match status" value="1"/>
</dbReference>
<dbReference type="InterPro" id="IPR018511">
    <property type="entry name" value="Hemolysin-typ_Ca-bd_CS"/>
</dbReference>
<dbReference type="InterPro" id="IPR011049">
    <property type="entry name" value="Serralysin-like_metalloprot_C"/>
</dbReference>
<dbReference type="SUPFAM" id="SSF51120">
    <property type="entry name" value="beta-Roll"/>
    <property type="match status" value="1"/>
</dbReference>
<sequence>MATIYGTNAGEVIGGTTVQDHMYGYGGNDILYGYAGNDYMYGQGGNDLLYGHAGNDYLDGGDGNDTLIGGEGADGLTGGKGADVFKYNTVQETWYDAIWDFKYSEGDKIDLSGIDAKTHETFSPSTWGNQAFHWVGNLAGKGLGKGDLGYQYVGGDTYVYGNTDSDAAYEVALRVSGHVPFIANDFFL</sequence>
<dbReference type="PROSITE" id="PS00330">
    <property type="entry name" value="HEMOLYSIN_CALCIUM"/>
    <property type="match status" value="3"/>
</dbReference>
<evidence type="ECO:0000256" key="2">
    <source>
        <dbReference type="ARBA" id="ARBA00022525"/>
    </source>
</evidence>
<dbReference type="PANTHER" id="PTHR38340:SF1">
    <property type="entry name" value="S-LAYER PROTEIN"/>
    <property type="match status" value="1"/>
</dbReference>
<name>A0A9X1I8P8_9PROT</name>
<dbReference type="GO" id="GO:0005576">
    <property type="term" value="C:extracellular region"/>
    <property type="evidence" value="ECO:0007669"/>
    <property type="project" value="UniProtKB-SubCell"/>
</dbReference>
<reference evidence="3" key="1">
    <citation type="submission" date="2021-10" db="EMBL/GenBank/DDBJ databases">
        <title>Roseicella aerolatum sp. nov., isolated from aerosols of e-waste dismantling site.</title>
        <authorList>
            <person name="Qin T."/>
        </authorList>
    </citation>
    <scope>NUCLEOTIDE SEQUENCE</scope>
    <source>
        <strain evidence="3">GB24</strain>
    </source>
</reference>
<proteinExistence type="predicted"/>
<dbReference type="Pfam" id="PF00353">
    <property type="entry name" value="HemolysinCabind"/>
    <property type="match status" value="2"/>
</dbReference>
<dbReference type="RefSeq" id="WP_226603388.1">
    <property type="nucleotide sequence ID" value="NZ_JAJAQI010000001.1"/>
</dbReference>
<protein>
    <submittedName>
        <fullName evidence="3">M10 family metallopeptidase C-terminal domain-containing protein</fullName>
    </submittedName>
</protein>
<dbReference type="InterPro" id="IPR050557">
    <property type="entry name" value="RTX_toxin/Mannuronan_C5-epim"/>
</dbReference>
<gene>
    <name evidence="3" type="ORF">LHA35_01020</name>
</gene>
<dbReference type="PRINTS" id="PR00313">
    <property type="entry name" value="CABNDNGRPT"/>
</dbReference>
<comment type="subcellular location">
    <subcellularLocation>
        <location evidence="1">Secreted</location>
    </subcellularLocation>
</comment>
<dbReference type="InterPro" id="IPR001343">
    <property type="entry name" value="Hemolysn_Ca-bd"/>
</dbReference>
<evidence type="ECO:0000313" key="4">
    <source>
        <dbReference type="Proteomes" id="UP001139311"/>
    </source>
</evidence>
<organism evidence="3 4">
    <name type="scientific">Roseicella aerolata</name>
    <dbReference type="NCBI Taxonomy" id="2883479"/>
    <lineage>
        <taxon>Bacteria</taxon>
        <taxon>Pseudomonadati</taxon>
        <taxon>Pseudomonadota</taxon>
        <taxon>Alphaproteobacteria</taxon>
        <taxon>Acetobacterales</taxon>
        <taxon>Roseomonadaceae</taxon>
        <taxon>Roseicella</taxon>
    </lineage>
</organism>
<evidence type="ECO:0000256" key="1">
    <source>
        <dbReference type="ARBA" id="ARBA00004613"/>
    </source>
</evidence>
<keyword evidence="2" id="KW-0964">Secreted</keyword>
<dbReference type="GO" id="GO:0005509">
    <property type="term" value="F:calcium ion binding"/>
    <property type="evidence" value="ECO:0007669"/>
    <property type="project" value="InterPro"/>
</dbReference>
<keyword evidence="4" id="KW-1185">Reference proteome</keyword>
<dbReference type="PANTHER" id="PTHR38340">
    <property type="entry name" value="S-LAYER PROTEIN"/>
    <property type="match status" value="1"/>
</dbReference>
<dbReference type="EMBL" id="JAJAQI010000001">
    <property type="protein sequence ID" value="MCB4820311.1"/>
    <property type="molecule type" value="Genomic_DNA"/>
</dbReference>
<accession>A0A9X1I8P8</accession>
<comment type="caution">
    <text evidence="3">The sequence shown here is derived from an EMBL/GenBank/DDBJ whole genome shotgun (WGS) entry which is preliminary data.</text>
</comment>
<dbReference type="Proteomes" id="UP001139311">
    <property type="component" value="Unassembled WGS sequence"/>
</dbReference>